<keyword evidence="2" id="KW-0472">Membrane</keyword>
<dbReference type="PANTHER" id="PTHR35333:SF4">
    <property type="entry name" value="SLR0121 PROTEIN"/>
    <property type="match status" value="1"/>
</dbReference>
<dbReference type="GO" id="GO:0030655">
    <property type="term" value="P:beta-lactam antibiotic catabolic process"/>
    <property type="evidence" value="ECO:0007669"/>
    <property type="project" value="InterPro"/>
</dbReference>
<feature type="region of interest" description="Disordered" evidence="1">
    <location>
        <begin position="145"/>
        <end position="175"/>
    </location>
</feature>
<evidence type="ECO:0000256" key="2">
    <source>
        <dbReference type="SAM" id="Phobius"/>
    </source>
</evidence>
<reference evidence="4 5" key="1">
    <citation type="submission" date="2017-08" db="EMBL/GenBank/DDBJ databases">
        <title>Draft genome sequence of filamentous cyanobacterium Calothrix elsteri CCALA 953.</title>
        <authorList>
            <person name="Gagunashvili A.N."/>
            <person name="Elster J."/>
            <person name="Andresson O.S."/>
        </authorList>
    </citation>
    <scope>NUCLEOTIDE SEQUENCE [LARGE SCALE GENOMIC DNA]</scope>
    <source>
        <strain evidence="4 5">CCALA 953</strain>
    </source>
</reference>
<dbReference type="EMBL" id="NTFS01000645">
    <property type="protein sequence ID" value="PAX45855.1"/>
    <property type="molecule type" value="Genomic_DNA"/>
</dbReference>
<dbReference type="InterPro" id="IPR000871">
    <property type="entry name" value="Beta-lactam_class-A"/>
</dbReference>
<keyword evidence="4" id="KW-0378">Hydrolase</keyword>
<feature type="compositionally biased region" description="Polar residues" evidence="1">
    <location>
        <begin position="1"/>
        <end position="11"/>
    </location>
</feature>
<feature type="compositionally biased region" description="Low complexity" evidence="1">
    <location>
        <begin position="64"/>
        <end position="75"/>
    </location>
</feature>
<dbReference type="Gene3D" id="3.40.710.10">
    <property type="entry name" value="DD-peptidase/beta-lactamase superfamily"/>
    <property type="match status" value="1"/>
</dbReference>
<dbReference type="Proteomes" id="UP000218238">
    <property type="component" value="Unassembled WGS sequence"/>
</dbReference>
<feature type="compositionally biased region" description="Polar residues" evidence="1">
    <location>
        <begin position="146"/>
        <end position="159"/>
    </location>
</feature>
<dbReference type="Pfam" id="PF13354">
    <property type="entry name" value="Beta-lactamase2"/>
    <property type="match status" value="1"/>
</dbReference>
<feature type="compositionally biased region" description="Low complexity" evidence="1">
    <location>
        <begin position="160"/>
        <end position="174"/>
    </location>
</feature>
<evidence type="ECO:0000256" key="1">
    <source>
        <dbReference type="SAM" id="MobiDB-lite"/>
    </source>
</evidence>
<dbReference type="SUPFAM" id="SSF56601">
    <property type="entry name" value="beta-lactamase/transpeptidase-like"/>
    <property type="match status" value="1"/>
</dbReference>
<dbReference type="PANTHER" id="PTHR35333">
    <property type="entry name" value="BETA-LACTAMASE"/>
    <property type="match status" value="1"/>
</dbReference>
<feature type="domain" description="Beta-lactamase class A catalytic" evidence="3">
    <location>
        <begin position="201"/>
        <end position="410"/>
    </location>
</feature>
<feature type="region of interest" description="Disordered" evidence="1">
    <location>
        <begin position="1"/>
        <end position="51"/>
    </location>
</feature>
<evidence type="ECO:0000313" key="4">
    <source>
        <dbReference type="EMBL" id="PAX45855.1"/>
    </source>
</evidence>
<comment type="caution">
    <text evidence="4">The sequence shown here is derived from an EMBL/GenBank/DDBJ whole genome shotgun (WGS) entry which is preliminary data.</text>
</comment>
<keyword evidence="2" id="KW-0812">Transmembrane</keyword>
<dbReference type="GO" id="GO:0046677">
    <property type="term" value="P:response to antibiotic"/>
    <property type="evidence" value="ECO:0007669"/>
    <property type="project" value="InterPro"/>
</dbReference>
<feature type="compositionally biased region" description="Polar residues" evidence="1">
    <location>
        <begin position="24"/>
        <end position="40"/>
    </location>
</feature>
<dbReference type="OrthoDB" id="9775096at2"/>
<dbReference type="InterPro" id="IPR012338">
    <property type="entry name" value="Beta-lactam/transpept-like"/>
</dbReference>
<dbReference type="RefSeq" id="WP_095724994.1">
    <property type="nucleotide sequence ID" value="NZ_NTFS01000645.1"/>
</dbReference>
<protein>
    <submittedName>
        <fullName evidence="4">Serine hydrolase</fullName>
    </submittedName>
</protein>
<keyword evidence="5" id="KW-1185">Reference proteome</keyword>
<evidence type="ECO:0000259" key="3">
    <source>
        <dbReference type="Pfam" id="PF13354"/>
    </source>
</evidence>
<dbReference type="AlphaFoldDB" id="A0A2A2TAB0"/>
<name>A0A2A2TAB0_9CYAN</name>
<feature type="transmembrane region" description="Helical" evidence="2">
    <location>
        <begin position="118"/>
        <end position="142"/>
    </location>
</feature>
<gene>
    <name evidence="4" type="ORF">CK510_29450</name>
</gene>
<feature type="region of interest" description="Disordered" evidence="1">
    <location>
        <begin position="64"/>
        <end position="107"/>
    </location>
</feature>
<dbReference type="InterPro" id="IPR045155">
    <property type="entry name" value="Beta-lactam_cat"/>
</dbReference>
<evidence type="ECO:0000313" key="5">
    <source>
        <dbReference type="Proteomes" id="UP000218238"/>
    </source>
</evidence>
<keyword evidence="2" id="KW-1133">Transmembrane helix</keyword>
<dbReference type="GO" id="GO:0008800">
    <property type="term" value="F:beta-lactamase activity"/>
    <property type="evidence" value="ECO:0007669"/>
    <property type="project" value="InterPro"/>
</dbReference>
<organism evidence="4 5">
    <name type="scientific">Brunnivagina elsteri CCALA 953</name>
    <dbReference type="NCBI Taxonomy" id="987040"/>
    <lineage>
        <taxon>Bacteria</taxon>
        <taxon>Bacillati</taxon>
        <taxon>Cyanobacteriota</taxon>
        <taxon>Cyanophyceae</taxon>
        <taxon>Nostocales</taxon>
        <taxon>Calotrichaceae</taxon>
        <taxon>Brunnivagina</taxon>
    </lineage>
</organism>
<sequence>MSDSGYKLTTSSRRKPVTRGQRVRSGQKTVENQGKATQKAQPGRTKVNPNALARVPVVKKRAIASSGSSLTASNSRGKIPPLNPNSTKVKSVKVRKQPLPRRKVASRKTRLKPMARNILYALRLLIVGVGLGAIVGTALSVLDPTTKLNPANPTETTITPNQSQSSQSPGNNSGLVLSQEISTLRTSIQSITAANPSLTPGVFIADLDNGSYVDFNGGAMFSAASTIKIPIIVAFFQDVDAGKIRLDETITSTKSAIATGSGDIQYKPAGTSYTALEVVTKMITISDNTATNMLIERLGGIETLNQRFRSWGLNTTTIRNILPDIEGTNTTSPKELANLIAVMTKGNLVSMQSRDRILDIMRRTVKDNLLPSGLGQGATIAHKTGEIGAILADAGLVDLPTGKRYIAAVIVQRPRNDAGAEKLISSISRAAYQQFSQGNVTPAANNTIPTNTIPTNTIPNNGIGNPGSTNPIQNPVISPPLSNTNTNQIPQTSYQAPMMNPVSGNSTFMAPIPNNTGNIAPTSVYQSPVVSPQYYYPYQR</sequence>
<proteinExistence type="predicted"/>
<feature type="compositionally biased region" description="Basic residues" evidence="1">
    <location>
        <begin position="90"/>
        <end position="107"/>
    </location>
</feature>
<accession>A0A2A2TAB0</accession>